<keyword evidence="2" id="KW-1185">Reference proteome</keyword>
<proteinExistence type="predicted"/>
<dbReference type="PhylomeDB" id="A0A091WPE6"/>
<accession>A0A091WPE6</accession>
<name>A0A091WPE6_OPIHO</name>
<dbReference type="EMBL" id="KK736143">
    <property type="protein sequence ID" value="KFR17542.1"/>
    <property type="molecule type" value="Genomic_DNA"/>
</dbReference>
<reference evidence="1 2" key="1">
    <citation type="submission" date="2014-04" db="EMBL/GenBank/DDBJ databases">
        <title>Genome evolution of avian class.</title>
        <authorList>
            <person name="Zhang G."/>
            <person name="Li C."/>
        </authorList>
    </citation>
    <scope>NUCLEOTIDE SEQUENCE [LARGE SCALE GENOMIC DNA]</scope>
    <source>
        <strain evidence="1">BGI_N306</strain>
    </source>
</reference>
<dbReference type="Proteomes" id="UP000053605">
    <property type="component" value="Unassembled WGS sequence"/>
</dbReference>
<evidence type="ECO:0000313" key="1">
    <source>
        <dbReference type="EMBL" id="KFR17542.1"/>
    </source>
</evidence>
<dbReference type="AlphaFoldDB" id="A0A091WPE6"/>
<sequence>MEVTQNVLRWGGKKKITTKKKSWITFSVCSTPTLIKSLGVSKKRRIGNSERDYCRM</sequence>
<evidence type="ECO:0000313" key="2">
    <source>
        <dbReference type="Proteomes" id="UP000053605"/>
    </source>
</evidence>
<gene>
    <name evidence="1" type="ORF">N306_01522</name>
</gene>
<protein>
    <submittedName>
        <fullName evidence="1">Uncharacterized protein</fullName>
    </submittedName>
</protein>
<organism evidence="1 2">
    <name type="scientific">Opisthocomus hoazin</name>
    <name type="common">Hoatzin</name>
    <name type="synonym">Phasianus hoazin</name>
    <dbReference type="NCBI Taxonomy" id="30419"/>
    <lineage>
        <taxon>Eukaryota</taxon>
        <taxon>Metazoa</taxon>
        <taxon>Chordata</taxon>
        <taxon>Craniata</taxon>
        <taxon>Vertebrata</taxon>
        <taxon>Euteleostomi</taxon>
        <taxon>Archelosauria</taxon>
        <taxon>Archosauria</taxon>
        <taxon>Dinosauria</taxon>
        <taxon>Saurischia</taxon>
        <taxon>Theropoda</taxon>
        <taxon>Coelurosauria</taxon>
        <taxon>Aves</taxon>
        <taxon>Neognathae</taxon>
        <taxon>Neoaves</taxon>
        <taxon>Opisthocomiformes</taxon>
        <taxon>Opisthocomidae</taxon>
        <taxon>Opisthocomus</taxon>
    </lineage>
</organism>